<feature type="domain" description="RING-type" evidence="8">
    <location>
        <begin position="114"/>
        <end position="167"/>
    </location>
</feature>
<dbReference type="Gene3D" id="3.30.40.10">
    <property type="entry name" value="Zinc/RING finger domain, C3HC4 (zinc finger)"/>
    <property type="match status" value="1"/>
</dbReference>
<dbReference type="EMBL" id="ML003245">
    <property type="protein sequence ID" value="RKP34337.1"/>
    <property type="molecule type" value="Genomic_DNA"/>
</dbReference>
<reference evidence="10" key="1">
    <citation type="journal article" date="2018" name="Nat. Microbiol.">
        <title>Leveraging single-cell genomics to expand the fungal tree of life.</title>
        <authorList>
            <person name="Ahrendt S.R."/>
            <person name="Quandt C.A."/>
            <person name="Ciobanu D."/>
            <person name="Clum A."/>
            <person name="Salamov A."/>
            <person name="Andreopoulos B."/>
            <person name="Cheng J.F."/>
            <person name="Woyke T."/>
            <person name="Pelin A."/>
            <person name="Henrissat B."/>
            <person name="Reynolds N.K."/>
            <person name="Benny G.L."/>
            <person name="Smith M.E."/>
            <person name="James T.Y."/>
            <person name="Grigoriev I.V."/>
        </authorList>
    </citation>
    <scope>NUCLEOTIDE SEQUENCE [LARGE SCALE GENOMIC DNA]</scope>
    <source>
        <strain evidence="10">RSA 468</strain>
    </source>
</reference>
<gene>
    <name evidence="9" type="ORF">BJ085DRAFT_24563</name>
</gene>
<sequence>MESPDTQPGNRPKPRQGAKRTPQSLNHLLNFSLPPRQPPISNQELQARRRRKQRTTTSSSYAPYRKERFLNANYRFLVDPTGDYNVQFCDPDVAVPWDRIRQVLLADTAKSHQCPICLSPPVAARVTKCGHVYCLPCITRYLNSITASTTEAIQQETKRAWKKCPICWDPIYPHDLKSVRLWTVWNLASLATAGETAANKASGLNTVTLRLVQREPRAVVAMPANNRLYFSSAFQALLTYPQVPWDFVPDALAFAKLILASPTYLAQETQADLVQMRESLIENRSLGDGAACQSLEQCIDQLSATAAADQSGPRKIPTLGRETQAREFVSNSGAMVAPTLTESDRVTGDFFHYYQSDDGQHIYLHPLDWRVVRQAYAGASDSGPPTSHGVFPAELTVHVEATEDTTMTEDLRNRCKYLDHLPLGCDLTFIQVDLQPLVPSDCYEQYRATLEQRRQKRQEKTRREQNEKQAAERR</sequence>
<proteinExistence type="predicted"/>
<accession>A0A4P9ZM18</accession>
<dbReference type="GO" id="GO:0008270">
    <property type="term" value="F:zinc ion binding"/>
    <property type="evidence" value="ECO:0007669"/>
    <property type="project" value="UniProtKB-KW"/>
</dbReference>
<dbReference type="PROSITE" id="PS00518">
    <property type="entry name" value="ZF_RING_1"/>
    <property type="match status" value="1"/>
</dbReference>
<dbReference type="PANTHER" id="PTHR12983:SF9">
    <property type="entry name" value="E3 UBIQUITIN-PROTEIN LIGASE RNF10"/>
    <property type="match status" value="1"/>
</dbReference>
<dbReference type="SUPFAM" id="SSF57850">
    <property type="entry name" value="RING/U-box"/>
    <property type="match status" value="1"/>
</dbReference>
<organism evidence="9 10">
    <name type="scientific">Dimargaris cristalligena</name>
    <dbReference type="NCBI Taxonomy" id="215637"/>
    <lineage>
        <taxon>Eukaryota</taxon>
        <taxon>Fungi</taxon>
        <taxon>Fungi incertae sedis</taxon>
        <taxon>Zoopagomycota</taxon>
        <taxon>Kickxellomycotina</taxon>
        <taxon>Dimargaritomycetes</taxon>
        <taxon>Dimargaritales</taxon>
        <taxon>Dimargaritaceae</taxon>
        <taxon>Dimargaris</taxon>
    </lineage>
</organism>
<dbReference type="GO" id="GO:0005737">
    <property type="term" value="C:cytoplasm"/>
    <property type="evidence" value="ECO:0007669"/>
    <property type="project" value="UniProtKB-SubCell"/>
</dbReference>
<dbReference type="STRING" id="215637.A0A4P9ZM18"/>
<keyword evidence="2" id="KW-0963">Cytoplasm</keyword>
<feature type="compositionally biased region" description="Basic and acidic residues" evidence="7">
    <location>
        <begin position="461"/>
        <end position="474"/>
    </location>
</feature>
<keyword evidence="3" id="KW-0479">Metal-binding</keyword>
<dbReference type="PROSITE" id="PS50089">
    <property type="entry name" value="ZF_RING_2"/>
    <property type="match status" value="1"/>
</dbReference>
<feature type="region of interest" description="Disordered" evidence="7">
    <location>
        <begin position="1"/>
        <end position="62"/>
    </location>
</feature>
<evidence type="ECO:0000256" key="2">
    <source>
        <dbReference type="ARBA" id="ARBA00022490"/>
    </source>
</evidence>
<evidence type="ECO:0000256" key="7">
    <source>
        <dbReference type="SAM" id="MobiDB-lite"/>
    </source>
</evidence>
<evidence type="ECO:0000256" key="4">
    <source>
        <dbReference type="ARBA" id="ARBA00022771"/>
    </source>
</evidence>
<dbReference type="GO" id="GO:0045944">
    <property type="term" value="P:positive regulation of transcription by RNA polymerase II"/>
    <property type="evidence" value="ECO:0007669"/>
    <property type="project" value="TreeGrafter"/>
</dbReference>
<comment type="subcellular location">
    <subcellularLocation>
        <location evidence="1">Cytoplasm</location>
    </subcellularLocation>
</comment>
<evidence type="ECO:0000256" key="1">
    <source>
        <dbReference type="ARBA" id="ARBA00004496"/>
    </source>
</evidence>
<dbReference type="GO" id="GO:0000976">
    <property type="term" value="F:transcription cis-regulatory region binding"/>
    <property type="evidence" value="ECO:0007669"/>
    <property type="project" value="TreeGrafter"/>
</dbReference>
<evidence type="ECO:0000256" key="6">
    <source>
        <dbReference type="PROSITE-ProRule" id="PRU00175"/>
    </source>
</evidence>
<evidence type="ECO:0000313" key="9">
    <source>
        <dbReference type="EMBL" id="RKP34337.1"/>
    </source>
</evidence>
<dbReference type="PANTHER" id="PTHR12983">
    <property type="entry name" value="RING FINGER 10 FAMILY MEMBER"/>
    <property type="match status" value="1"/>
</dbReference>
<evidence type="ECO:0000313" key="10">
    <source>
        <dbReference type="Proteomes" id="UP000268162"/>
    </source>
</evidence>
<evidence type="ECO:0000256" key="5">
    <source>
        <dbReference type="ARBA" id="ARBA00022833"/>
    </source>
</evidence>
<keyword evidence="10" id="KW-1185">Reference proteome</keyword>
<name>A0A4P9ZM18_9FUNG</name>
<dbReference type="InterPro" id="IPR039739">
    <property type="entry name" value="MAG2/RNF10"/>
</dbReference>
<dbReference type="InterPro" id="IPR013083">
    <property type="entry name" value="Znf_RING/FYVE/PHD"/>
</dbReference>
<feature type="non-terminal residue" evidence="9">
    <location>
        <position position="474"/>
    </location>
</feature>
<protein>
    <recommendedName>
        <fullName evidence="8">RING-type domain-containing protein</fullName>
    </recommendedName>
</protein>
<keyword evidence="4 6" id="KW-0863">Zinc-finger</keyword>
<feature type="region of interest" description="Disordered" evidence="7">
    <location>
        <begin position="452"/>
        <end position="474"/>
    </location>
</feature>
<dbReference type="InterPro" id="IPR001841">
    <property type="entry name" value="Znf_RING"/>
</dbReference>
<evidence type="ECO:0000259" key="8">
    <source>
        <dbReference type="PROSITE" id="PS50089"/>
    </source>
</evidence>
<dbReference type="CDD" id="cd16536">
    <property type="entry name" value="RING-HC_RNF10"/>
    <property type="match status" value="1"/>
</dbReference>
<dbReference type="AlphaFoldDB" id="A0A4P9ZM18"/>
<dbReference type="InterPro" id="IPR017907">
    <property type="entry name" value="Znf_RING_CS"/>
</dbReference>
<dbReference type="InterPro" id="IPR018957">
    <property type="entry name" value="Znf_C3HC4_RING-type"/>
</dbReference>
<dbReference type="SMART" id="SM00184">
    <property type="entry name" value="RING"/>
    <property type="match status" value="1"/>
</dbReference>
<evidence type="ECO:0000256" key="3">
    <source>
        <dbReference type="ARBA" id="ARBA00022723"/>
    </source>
</evidence>
<dbReference type="Proteomes" id="UP000268162">
    <property type="component" value="Unassembled WGS sequence"/>
</dbReference>
<dbReference type="Pfam" id="PF00097">
    <property type="entry name" value="zf-C3HC4"/>
    <property type="match status" value="1"/>
</dbReference>
<keyword evidence="5" id="KW-0862">Zinc</keyword>